<dbReference type="GO" id="GO:0016705">
    <property type="term" value="F:oxidoreductase activity, acting on paired donors, with incorporation or reduction of molecular oxygen"/>
    <property type="evidence" value="ECO:0007669"/>
    <property type="project" value="InterPro"/>
</dbReference>
<dbReference type="PANTHER" id="PTHR47947:SF26">
    <property type="entry name" value="CYTOCHROME P450"/>
    <property type="match status" value="1"/>
</dbReference>
<evidence type="ECO:0000313" key="14">
    <source>
        <dbReference type="EMBL" id="KAI3942478.1"/>
    </source>
</evidence>
<evidence type="ECO:0000313" key="15">
    <source>
        <dbReference type="Proteomes" id="UP001202328"/>
    </source>
</evidence>
<evidence type="ECO:0000256" key="3">
    <source>
        <dbReference type="ARBA" id="ARBA00004913"/>
    </source>
</evidence>
<dbReference type="GO" id="GO:0005506">
    <property type="term" value="F:iron ion binding"/>
    <property type="evidence" value="ECO:0007669"/>
    <property type="project" value="InterPro"/>
</dbReference>
<keyword evidence="10 13" id="KW-0472">Membrane</keyword>
<feature type="transmembrane region" description="Helical" evidence="13">
    <location>
        <begin position="12"/>
        <end position="30"/>
    </location>
</feature>
<dbReference type="PRINTS" id="PR00385">
    <property type="entry name" value="P450"/>
</dbReference>
<accession>A0AAD4T8I9</accession>
<dbReference type="SUPFAM" id="SSF48264">
    <property type="entry name" value="Cytochrome P450"/>
    <property type="match status" value="1"/>
</dbReference>
<evidence type="ECO:0000256" key="1">
    <source>
        <dbReference type="ARBA" id="ARBA00001971"/>
    </source>
</evidence>
<dbReference type="FunFam" id="1.10.630.10:FF:000026">
    <property type="entry name" value="Cytochrome P450 82C4"/>
    <property type="match status" value="1"/>
</dbReference>
<feature type="binding site" description="axial binding residue" evidence="11">
    <location>
        <position position="485"/>
    </location>
    <ligand>
        <name>heme</name>
        <dbReference type="ChEBI" id="CHEBI:30413"/>
    </ligand>
    <ligandPart>
        <name>Fe</name>
        <dbReference type="ChEBI" id="CHEBI:18248"/>
    </ligandPart>
</feature>
<dbReference type="GO" id="GO:0004497">
    <property type="term" value="F:monooxygenase activity"/>
    <property type="evidence" value="ECO:0007669"/>
    <property type="project" value="UniProtKB-KW"/>
</dbReference>
<proteinExistence type="inferred from homology"/>
<reference evidence="14" key="1">
    <citation type="submission" date="2022-04" db="EMBL/GenBank/DDBJ databases">
        <title>A functionally conserved STORR gene fusion in Papaver species that diverged 16.8 million years ago.</title>
        <authorList>
            <person name="Catania T."/>
        </authorList>
    </citation>
    <scope>NUCLEOTIDE SEQUENCE</scope>
    <source>
        <strain evidence="14">S-188037</strain>
    </source>
</reference>
<dbReference type="EMBL" id="JAJJMB010004648">
    <property type="protein sequence ID" value="KAI3942478.1"/>
    <property type="molecule type" value="Genomic_DNA"/>
</dbReference>
<keyword evidence="15" id="KW-1185">Reference proteome</keyword>
<dbReference type="GO" id="GO:0016020">
    <property type="term" value="C:membrane"/>
    <property type="evidence" value="ECO:0007669"/>
    <property type="project" value="UniProtKB-SubCell"/>
</dbReference>
<evidence type="ECO:0000256" key="6">
    <source>
        <dbReference type="ARBA" id="ARBA00022723"/>
    </source>
</evidence>
<dbReference type="InterPro" id="IPR017972">
    <property type="entry name" value="Cyt_P450_CS"/>
</dbReference>
<protein>
    <recommendedName>
        <fullName evidence="16">Cytochrome P450</fullName>
    </recommendedName>
</protein>
<dbReference type="PRINTS" id="PR00463">
    <property type="entry name" value="EP450I"/>
</dbReference>
<gene>
    <name evidence="14" type="ORF">MKW98_013130</name>
</gene>
<dbReference type="GO" id="GO:0033075">
    <property type="term" value="P:isoquinoline alkaloid biosynthetic process"/>
    <property type="evidence" value="ECO:0007669"/>
    <property type="project" value="UniProtKB-ARBA"/>
</dbReference>
<name>A0AAD4T8I9_9MAGN</name>
<dbReference type="PANTHER" id="PTHR47947">
    <property type="entry name" value="CYTOCHROME P450 82C3-RELATED"/>
    <property type="match status" value="1"/>
</dbReference>
<evidence type="ECO:0000256" key="13">
    <source>
        <dbReference type="SAM" id="Phobius"/>
    </source>
</evidence>
<dbReference type="Proteomes" id="UP001202328">
    <property type="component" value="Unassembled WGS sequence"/>
</dbReference>
<organism evidence="14 15">
    <name type="scientific">Papaver atlanticum</name>
    <dbReference type="NCBI Taxonomy" id="357466"/>
    <lineage>
        <taxon>Eukaryota</taxon>
        <taxon>Viridiplantae</taxon>
        <taxon>Streptophyta</taxon>
        <taxon>Embryophyta</taxon>
        <taxon>Tracheophyta</taxon>
        <taxon>Spermatophyta</taxon>
        <taxon>Magnoliopsida</taxon>
        <taxon>Ranunculales</taxon>
        <taxon>Papaveraceae</taxon>
        <taxon>Papaveroideae</taxon>
        <taxon>Papaver</taxon>
    </lineage>
</organism>
<sequence>MYPVNQLQSQAIAMLCAVIVFIFYLGRKLFCSTHIHKPRKTAPEPAGAWPIIGHLHLLGGAKLLYRTLGSLADEYGPVFMVRLGMRRVLVISNTESARECFTTNDKVFATRPTTVAIKLLTYNHTMFGFAPYGPYWREIRKIATTELLSDRRLAMLKNVWISEINLCINELHQVWMDKNSKHVYNQNMDPISVEMNGWFADLSFNVVARMIAGKRYFGKKSDGGEEETRRYQEAMNDFMHLVVILLVSDAFPFLGGLDFQGYKKRMKKTAKEIDYFLGKWVDEHRQRLKIKNVSKVDQQDDFIDVLLLNLNDQPIYGRDTDTIIKSTCLSLIAGGSDTTAVTLTWALSLLLNNRHVLRKAQDELDIHVGRERQVEESDIKNLVYLQAIVKETLRLYPAAPLSAPRTAMEDCTVAGFQVTEGTQLMLNLWKLHRDPHFWGPDPLEFRPERFLTADSSSSGSGHSIDIDVKGRHYELLPFGSGRRMCPGVSFAMQVVHLTLATLLHGFHLSTPTDGPVDMTETSGLSCPKATPLAVLLTPRLPC</sequence>
<comment type="similarity">
    <text evidence="12">Belongs to the cytochrome P450 family.</text>
</comment>
<comment type="pathway">
    <text evidence="3">Alkaloid biosynthesis.</text>
</comment>
<evidence type="ECO:0000256" key="10">
    <source>
        <dbReference type="ARBA" id="ARBA00023136"/>
    </source>
</evidence>
<evidence type="ECO:0000256" key="11">
    <source>
        <dbReference type="PIRSR" id="PIRSR602401-1"/>
    </source>
</evidence>
<evidence type="ECO:0008006" key="16">
    <source>
        <dbReference type="Google" id="ProtNLM"/>
    </source>
</evidence>
<dbReference type="CDD" id="cd20654">
    <property type="entry name" value="CYP82"/>
    <property type="match status" value="1"/>
</dbReference>
<dbReference type="Pfam" id="PF00067">
    <property type="entry name" value="p450"/>
    <property type="match status" value="1"/>
</dbReference>
<evidence type="ECO:0000256" key="4">
    <source>
        <dbReference type="ARBA" id="ARBA00022617"/>
    </source>
</evidence>
<comment type="cofactor">
    <cofactor evidence="1 11">
        <name>heme</name>
        <dbReference type="ChEBI" id="CHEBI:30413"/>
    </cofactor>
</comment>
<dbReference type="PROSITE" id="PS00086">
    <property type="entry name" value="CYTOCHROME_P450"/>
    <property type="match status" value="1"/>
</dbReference>
<evidence type="ECO:0000256" key="7">
    <source>
        <dbReference type="ARBA" id="ARBA00022989"/>
    </source>
</evidence>
<evidence type="ECO:0000256" key="5">
    <source>
        <dbReference type="ARBA" id="ARBA00022692"/>
    </source>
</evidence>
<keyword evidence="9 11" id="KW-0408">Iron</keyword>
<dbReference type="InterPro" id="IPR001128">
    <property type="entry name" value="Cyt_P450"/>
</dbReference>
<dbReference type="InterPro" id="IPR036396">
    <property type="entry name" value="Cyt_P450_sf"/>
</dbReference>
<dbReference type="AlphaFoldDB" id="A0AAD4T8I9"/>
<dbReference type="InterPro" id="IPR050651">
    <property type="entry name" value="Plant_Cytochrome_P450_Monoox"/>
</dbReference>
<keyword evidence="4 11" id="KW-0349">Heme</keyword>
<dbReference type="InterPro" id="IPR002401">
    <property type="entry name" value="Cyt_P450_E_grp-I"/>
</dbReference>
<evidence type="ECO:0000256" key="2">
    <source>
        <dbReference type="ARBA" id="ARBA00004167"/>
    </source>
</evidence>
<keyword evidence="6 11" id="KW-0479">Metal-binding</keyword>
<keyword evidence="5 13" id="KW-0812">Transmembrane</keyword>
<comment type="subcellular location">
    <subcellularLocation>
        <location evidence="2">Membrane</location>
        <topology evidence="2">Single-pass membrane protein</topology>
    </subcellularLocation>
</comment>
<evidence type="ECO:0000256" key="9">
    <source>
        <dbReference type="ARBA" id="ARBA00023004"/>
    </source>
</evidence>
<keyword evidence="12" id="KW-0503">Monooxygenase</keyword>
<evidence type="ECO:0000256" key="12">
    <source>
        <dbReference type="RuleBase" id="RU000461"/>
    </source>
</evidence>
<dbReference type="Gene3D" id="1.10.630.10">
    <property type="entry name" value="Cytochrome P450"/>
    <property type="match status" value="1"/>
</dbReference>
<keyword evidence="7 13" id="KW-1133">Transmembrane helix</keyword>
<keyword evidence="8 12" id="KW-0560">Oxidoreductase</keyword>
<comment type="caution">
    <text evidence="14">The sequence shown here is derived from an EMBL/GenBank/DDBJ whole genome shotgun (WGS) entry which is preliminary data.</text>
</comment>
<dbReference type="GO" id="GO:0020037">
    <property type="term" value="F:heme binding"/>
    <property type="evidence" value="ECO:0007669"/>
    <property type="project" value="InterPro"/>
</dbReference>
<evidence type="ECO:0000256" key="8">
    <source>
        <dbReference type="ARBA" id="ARBA00023002"/>
    </source>
</evidence>
<feature type="transmembrane region" description="Helical" evidence="13">
    <location>
        <begin position="238"/>
        <end position="257"/>
    </location>
</feature>